<keyword evidence="13" id="KW-0482">Metalloprotease</keyword>
<feature type="domain" description="Peptidase M1 membrane alanine aminopeptidase" evidence="22">
    <location>
        <begin position="445"/>
        <end position="621"/>
    </location>
</feature>
<proteinExistence type="inferred from homology"/>
<dbReference type="InterPro" id="IPR024571">
    <property type="entry name" value="ERAP1-like_C_dom"/>
</dbReference>
<comment type="subcellular location">
    <subcellularLocation>
        <location evidence="2">Membrane</location>
        <topology evidence="2">Single-pass type II membrane protein</topology>
    </subcellularLocation>
    <subcellularLocation>
        <location evidence="1">Microsome membrane</location>
        <topology evidence="1">Peripheral membrane protein</topology>
    </subcellularLocation>
</comment>
<dbReference type="FunFam" id="1.10.390.10:FF:000006">
    <property type="entry name" value="Puromycin-sensitive aminopeptidase"/>
    <property type="match status" value="1"/>
</dbReference>
<comment type="caution">
    <text evidence="25">The sequence shown here is derived from an EMBL/GenBank/DDBJ whole genome shotgun (WGS) entry which is preliminary data.</text>
</comment>
<dbReference type="InterPro" id="IPR034016">
    <property type="entry name" value="M1_APN-typ"/>
</dbReference>
<comment type="cofactor">
    <cofactor evidence="18">
        <name>Zn(2+)</name>
        <dbReference type="ChEBI" id="CHEBI:29105"/>
    </cofactor>
    <text evidence="18">Binds 1 zinc ion per subunit.</text>
</comment>
<dbReference type="GO" id="GO:0043171">
    <property type="term" value="P:peptide catabolic process"/>
    <property type="evidence" value="ECO:0007669"/>
    <property type="project" value="TreeGrafter"/>
</dbReference>
<dbReference type="PRINTS" id="PR00756">
    <property type="entry name" value="ALADIPTASE"/>
</dbReference>
<gene>
    <name evidence="25" type="ORF">C2E21_0924</name>
</gene>
<evidence type="ECO:0000256" key="5">
    <source>
        <dbReference type="ARBA" id="ARBA00022670"/>
    </source>
</evidence>
<keyword evidence="7 18" id="KW-0479">Metal-binding</keyword>
<accession>A0A2P6U3H4</accession>
<evidence type="ECO:0000259" key="22">
    <source>
        <dbReference type="Pfam" id="PF01433"/>
    </source>
</evidence>
<evidence type="ECO:0000256" key="11">
    <source>
        <dbReference type="ARBA" id="ARBA00022968"/>
    </source>
</evidence>
<keyword evidence="5" id="KW-0645">Protease</keyword>
<reference evidence="25 26" key="1">
    <citation type="journal article" date="2018" name="Plant J.">
        <title>Genome sequences of Chlorella sorokiniana UTEX 1602 and Micractinium conductrix SAG 241.80: implications to maltose excretion by a green alga.</title>
        <authorList>
            <person name="Arriola M.B."/>
            <person name="Velmurugan N."/>
            <person name="Zhang Y."/>
            <person name="Plunkett M.H."/>
            <person name="Hondzo H."/>
            <person name="Barney B.M."/>
        </authorList>
    </citation>
    <scope>NUCLEOTIDE SEQUENCE [LARGE SCALE GENOMIC DNA]</scope>
    <source>
        <strain evidence="26">UTEX 1602</strain>
    </source>
</reference>
<keyword evidence="4 25" id="KW-0031">Aminopeptidase</keyword>
<sequence length="1168" mass="125500">MAGEHRTLRAFTLSEEEEELAEHAALTSPQNGSSSHRQQAVFNIDLDSFDDDDALLNWEQYEGMTRVRCCGIDCTPLTRRFRPPQWWHSYTKRQRRCILGVGIALAVLLAVLIAVIAVAAIRGGSRSMGDVRTGDIPAPPASPEAGQAGAPAADPGQGKSEGQAVGGPTGSTGGGSQDAAAGEGGPGSRKPAPGGQAAPMEGGGGQLCSWAQYRLPSAVVPLYYNLTLNVTMAAPFPVAGEVAIAVNVTQDTHCVVLHGAEMEVEEVRLGGSNGQIGKVTARPEREQLILEFSEALPRQGAMLWLSFRYNLRVGLAGFYRSTYTLADGKQRSLATTQFEAAAARLAFPCFDEPAFKAVFDVEVIAPAPLTVLSNSLPRGVHEHEANKQAGTRTWHFKPTPHMSTYLVCVIVGEFASTSQLVKAGAAGSVNVSVWGTPDRVKNLQYAADSAAAILPAYQAALGVPYPLEKLDLVAIPDFSAGAMENWGVVTYREEALLASPSSSLLDLRYVTQVVAHELAHQWFGNLVTMHWWSELWLNEGFASYWEYVGATAAHADYGYFATFYSENVPRALFLDSKRASHALSLDPAAVNSVEMIESMFDSISYQKGAAVLRMLRAWANRSNKQMPLPTFETVPGATPKQDALLAGLGQYLQQHQYHVTQAVDLWAMLSGPLGFDVPKAMLSWTYQQGYPVVTAQVDKNLRVWLLQAPFSLAGIGQCDPSTAWWIPVSFQTSDDPGRLQWAELSSCSSEKPLVTLRSDSSWVKINAGQYGYYRVRYSLSNGTWSALAGAARSPAPAGSGADMALSGADVAGLIEDAYALAEAGEEPIVHFLDLLLALRSRPAGDFEPWATALPYIYKLERLLPCSTEWKAWVGDSLIRPYLKQNPGNTAGGGNRTGSGSNPAAAQLLFSFFPDGASVPAANQTIGYRLLRPAILKAGGLFTQELQVQAINLLQSLEPPEGQPGGSNTPLPDNTIEPDIRSAVYASAARNGYWEIYNTLTEMYKAATDIDEKMRCLLALGYAPGGSNILATLQLALSGDVRAQDMRAVIVTTASSAGRDALNLTWGWLGDNFDALLAKLGGDFEAAKALATTIERVGSLFAEQQQQAAVDAMLARFKGQRVDPGHAARAKESIAANARWLEQHGQQACAWIKLQPAAASLTVDEGRTG</sequence>
<dbReference type="InterPro" id="IPR001930">
    <property type="entry name" value="Peptidase_M1"/>
</dbReference>
<evidence type="ECO:0000259" key="23">
    <source>
        <dbReference type="Pfam" id="PF11838"/>
    </source>
</evidence>
<feature type="active site" description="Proton acceptor" evidence="17">
    <location>
        <position position="517"/>
    </location>
</feature>
<dbReference type="Pfam" id="PF11838">
    <property type="entry name" value="ERAP1_C"/>
    <property type="match status" value="1"/>
</dbReference>
<dbReference type="GO" id="GO:0005737">
    <property type="term" value="C:cytoplasm"/>
    <property type="evidence" value="ECO:0007669"/>
    <property type="project" value="TreeGrafter"/>
</dbReference>
<evidence type="ECO:0000256" key="14">
    <source>
        <dbReference type="ARBA" id="ARBA00023136"/>
    </source>
</evidence>
<dbReference type="PANTHER" id="PTHR11533">
    <property type="entry name" value="PROTEASE M1 ZINC METALLOPROTEASE"/>
    <property type="match status" value="1"/>
</dbReference>
<evidence type="ECO:0000256" key="1">
    <source>
        <dbReference type="ARBA" id="ARBA00004174"/>
    </source>
</evidence>
<dbReference type="SUPFAM" id="SSF63737">
    <property type="entry name" value="Leukotriene A4 hydrolase N-terminal domain"/>
    <property type="match status" value="1"/>
</dbReference>
<dbReference type="Proteomes" id="UP000239899">
    <property type="component" value="Unassembled WGS sequence"/>
</dbReference>
<keyword evidence="26" id="KW-1185">Reference proteome</keyword>
<dbReference type="GO" id="GO:0006508">
    <property type="term" value="P:proteolysis"/>
    <property type="evidence" value="ECO:0007669"/>
    <property type="project" value="UniProtKB-KW"/>
</dbReference>
<evidence type="ECO:0000313" key="26">
    <source>
        <dbReference type="Proteomes" id="UP000239899"/>
    </source>
</evidence>
<feature type="compositionally biased region" description="Low complexity" evidence="20">
    <location>
        <begin position="143"/>
        <end position="158"/>
    </location>
</feature>
<evidence type="ECO:0000256" key="15">
    <source>
        <dbReference type="ARBA" id="ARBA00023180"/>
    </source>
</evidence>
<evidence type="ECO:0000256" key="12">
    <source>
        <dbReference type="ARBA" id="ARBA00022989"/>
    </source>
</evidence>
<dbReference type="Gene3D" id="1.10.390.10">
    <property type="entry name" value="Neutral Protease Domain 2"/>
    <property type="match status" value="1"/>
</dbReference>
<evidence type="ECO:0000256" key="16">
    <source>
        <dbReference type="ARBA" id="ARBA00029840"/>
    </source>
</evidence>
<feature type="site" description="Transition state stabilizer" evidence="19">
    <location>
        <position position="605"/>
    </location>
</feature>
<dbReference type="InterPro" id="IPR042097">
    <property type="entry name" value="Aminopeptidase_N-like_N_sf"/>
</dbReference>
<dbReference type="OrthoDB" id="10031169at2759"/>
<evidence type="ECO:0000313" key="25">
    <source>
        <dbReference type="EMBL" id="PRW60861.1"/>
    </source>
</evidence>
<feature type="binding site" evidence="18">
    <location>
        <position position="539"/>
    </location>
    <ligand>
        <name>Zn(2+)</name>
        <dbReference type="ChEBI" id="CHEBI:29105"/>
        <note>catalytic</note>
    </ligand>
</feature>
<evidence type="ECO:0000256" key="17">
    <source>
        <dbReference type="PIRSR" id="PIRSR634016-1"/>
    </source>
</evidence>
<dbReference type="InterPro" id="IPR045357">
    <property type="entry name" value="Aminopeptidase_N-like_N"/>
</dbReference>
<dbReference type="Gene3D" id="2.60.40.1730">
    <property type="entry name" value="tricorn interacting facor f3 domain"/>
    <property type="match status" value="1"/>
</dbReference>
<comment type="similarity">
    <text evidence="3">Belongs to the peptidase M1 family.</text>
</comment>
<keyword evidence="9 18" id="KW-0862">Zinc</keyword>
<keyword evidence="10" id="KW-0492">Microsome</keyword>
<dbReference type="FunFam" id="2.60.40.1730:FF:000001">
    <property type="entry name" value="Leucyl-cystinyl aminopeptidase"/>
    <property type="match status" value="1"/>
</dbReference>
<keyword evidence="14 21" id="KW-0472">Membrane</keyword>
<feature type="domain" description="ERAP1-like C-terminal" evidence="23">
    <location>
        <begin position="762"/>
        <end position="1115"/>
    </location>
</feature>
<dbReference type="GO" id="GO:0016020">
    <property type="term" value="C:membrane"/>
    <property type="evidence" value="ECO:0007669"/>
    <property type="project" value="UniProtKB-SubCell"/>
</dbReference>
<dbReference type="EMBL" id="LHPG02000002">
    <property type="protein sequence ID" value="PRW60861.1"/>
    <property type="molecule type" value="Genomic_DNA"/>
</dbReference>
<evidence type="ECO:0000256" key="13">
    <source>
        <dbReference type="ARBA" id="ARBA00023049"/>
    </source>
</evidence>
<keyword evidence="11" id="KW-0735">Signal-anchor</keyword>
<feature type="compositionally biased region" description="Low complexity" evidence="20">
    <location>
        <begin position="191"/>
        <end position="200"/>
    </location>
</feature>
<dbReference type="PANTHER" id="PTHR11533:SF299">
    <property type="entry name" value="AMINOPEPTIDASE"/>
    <property type="match status" value="1"/>
</dbReference>
<dbReference type="GO" id="GO:0008270">
    <property type="term" value="F:zinc ion binding"/>
    <property type="evidence" value="ECO:0007669"/>
    <property type="project" value="InterPro"/>
</dbReference>
<evidence type="ECO:0000256" key="8">
    <source>
        <dbReference type="ARBA" id="ARBA00022801"/>
    </source>
</evidence>
<evidence type="ECO:0000259" key="24">
    <source>
        <dbReference type="Pfam" id="PF17900"/>
    </source>
</evidence>
<evidence type="ECO:0000256" key="2">
    <source>
        <dbReference type="ARBA" id="ARBA00004606"/>
    </source>
</evidence>
<evidence type="ECO:0000256" key="20">
    <source>
        <dbReference type="SAM" id="MobiDB-lite"/>
    </source>
</evidence>
<evidence type="ECO:0000256" key="6">
    <source>
        <dbReference type="ARBA" id="ARBA00022692"/>
    </source>
</evidence>
<dbReference type="GO" id="GO:0042277">
    <property type="term" value="F:peptide binding"/>
    <property type="evidence" value="ECO:0007669"/>
    <property type="project" value="TreeGrafter"/>
</dbReference>
<dbReference type="Pfam" id="PF01433">
    <property type="entry name" value="Peptidase_M1"/>
    <property type="match status" value="1"/>
</dbReference>
<organism evidence="25 26">
    <name type="scientific">Chlorella sorokiniana</name>
    <name type="common">Freshwater green alga</name>
    <dbReference type="NCBI Taxonomy" id="3076"/>
    <lineage>
        <taxon>Eukaryota</taxon>
        <taxon>Viridiplantae</taxon>
        <taxon>Chlorophyta</taxon>
        <taxon>core chlorophytes</taxon>
        <taxon>Trebouxiophyceae</taxon>
        <taxon>Chlorellales</taxon>
        <taxon>Chlorellaceae</taxon>
        <taxon>Chlorella clade</taxon>
        <taxon>Chlorella</taxon>
    </lineage>
</organism>
<evidence type="ECO:0000256" key="4">
    <source>
        <dbReference type="ARBA" id="ARBA00022438"/>
    </source>
</evidence>
<dbReference type="InterPro" id="IPR014782">
    <property type="entry name" value="Peptidase_M1_dom"/>
</dbReference>
<protein>
    <recommendedName>
        <fullName evidence="16">Alpha-aminoacylpeptide hydrolase</fullName>
    </recommendedName>
</protein>
<keyword evidence="6 21" id="KW-0812">Transmembrane</keyword>
<name>A0A2P6U3H4_CHLSO</name>
<evidence type="ECO:0000256" key="19">
    <source>
        <dbReference type="PIRSR" id="PIRSR634016-4"/>
    </source>
</evidence>
<dbReference type="GO" id="GO:0070006">
    <property type="term" value="F:metalloaminopeptidase activity"/>
    <property type="evidence" value="ECO:0007669"/>
    <property type="project" value="TreeGrafter"/>
</dbReference>
<feature type="region of interest" description="Disordered" evidence="20">
    <location>
        <begin position="131"/>
        <end position="201"/>
    </location>
</feature>
<keyword evidence="15" id="KW-0325">Glycoprotein</keyword>
<feature type="compositionally biased region" description="Gly residues" evidence="20">
    <location>
        <begin position="164"/>
        <end position="187"/>
    </location>
</feature>
<dbReference type="Pfam" id="PF17900">
    <property type="entry name" value="Peptidase_M1_N"/>
    <property type="match status" value="1"/>
</dbReference>
<dbReference type="AlphaFoldDB" id="A0A2P6U3H4"/>
<dbReference type="InterPro" id="IPR027268">
    <property type="entry name" value="Peptidase_M4/M1_CTD_sf"/>
</dbReference>
<dbReference type="Gene3D" id="2.60.40.1910">
    <property type="match status" value="1"/>
</dbReference>
<feature type="binding site" evidence="18">
    <location>
        <position position="516"/>
    </location>
    <ligand>
        <name>Zn(2+)</name>
        <dbReference type="ChEBI" id="CHEBI:29105"/>
        <note>catalytic</note>
    </ligand>
</feature>
<evidence type="ECO:0000256" key="18">
    <source>
        <dbReference type="PIRSR" id="PIRSR634016-3"/>
    </source>
</evidence>
<dbReference type="Gene3D" id="1.25.50.20">
    <property type="match status" value="1"/>
</dbReference>
<feature type="transmembrane region" description="Helical" evidence="21">
    <location>
        <begin position="97"/>
        <end position="121"/>
    </location>
</feature>
<evidence type="ECO:0000256" key="7">
    <source>
        <dbReference type="ARBA" id="ARBA00022723"/>
    </source>
</evidence>
<evidence type="ECO:0000256" key="3">
    <source>
        <dbReference type="ARBA" id="ARBA00010136"/>
    </source>
</evidence>
<keyword evidence="10" id="KW-0256">Endoplasmic reticulum</keyword>
<dbReference type="GO" id="GO:0005615">
    <property type="term" value="C:extracellular space"/>
    <property type="evidence" value="ECO:0007669"/>
    <property type="project" value="TreeGrafter"/>
</dbReference>
<dbReference type="CDD" id="cd09601">
    <property type="entry name" value="M1_APN-Q_like"/>
    <property type="match status" value="1"/>
</dbReference>
<dbReference type="STRING" id="3076.A0A2P6U3H4"/>
<evidence type="ECO:0000256" key="9">
    <source>
        <dbReference type="ARBA" id="ARBA00022833"/>
    </source>
</evidence>
<feature type="domain" description="Aminopeptidase N-like N-terminal" evidence="24">
    <location>
        <begin position="220"/>
        <end position="406"/>
    </location>
</feature>
<dbReference type="InterPro" id="IPR050344">
    <property type="entry name" value="Peptidase_M1_aminopeptidases"/>
</dbReference>
<keyword evidence="8" id="KW-0378">Hydrolase</keyword>
<dbReference type="SUPFAM" id="SSF55486">
    <property type="entry name" value="Metalloproteases ('zincins'), catalytic domain"/>
    <property type="match status" value="1"/>
</dbReference>
<evidence type="ECO:0000256" key="21">
    <source>
        <dbReference type="SAM" id="Phobius"/>
    </source>
</evidence>
<keyword evidence="12 21" id="KW-1133">Transmembrane helix</keyword>
<evidence type="ECO:0000256" key="10">
    <source>
        <dbReference type="ARBA" id="ARBA00022848"/>
    </source>
</evidence>
<feature type="binding site" evidence="18">
    <location>
        <position position="520"/>
    </location>
    <ligand>
        <name>Zn(2+)</name>
        <dbReference type="ChEBI" id="CHEBI:29105"/>
        <note>catalytic</note>
    </ligand>
</feature>